<dbReference type="Pfam" id="PF13583">
    <property type="entry name" value="Reprolysin_4"/>
    <property type="match status" value="1"/>
</dbReference>
<feature type="signal peptide" evidence="2">
    <location>
        <begin position="1"/>
        <end position="23"/>
    </location>
</feature>
<dbReference type="Pfam" id="PF20009">
    <property type="entry name" value="GEVED"/>
    <property type="match status" value="1"/>
</dbReference>
<sequence length="1241" mass="135130">MVIKLNKLLITAFLVSLSFGVQGQEIWQKIDQNTSTLQKKELRSFKNFPDKFSLYNLDVNQIKTNLNSKAKTAFATIKLPNSEGDLELFKLKESSNFEKGLAEKFPSIKSYTAIGITNPTSFAKVSVGLDGFHAVIFSTNGKTIYVDPYSKDNKKYIVYKTSDLKEEDHHFKCDVEEVASKQVSPEIAAKSLNDGNLRTFRLALVCSGEYAQFHLNNQGISTAASDSEKKAAVLSAMNTSMTRVNGLFEKDLAVKMVIVENNDEVIFLDADTDNITDGDPDEMIDEVQTIADARIGTANYDIGHIFSIGGDGLAGLGVVCVTGQKAKGVTGRSSPIGDPYDIDFVAHEMGHQFGATHTQNNDCQRTNTTAVEPGSASTIMGYAGICAPNVQDQSDDYFHAVSIKQMQNVIASTASCATLTSNNNSAPVASAGLDYSIPKSTPFVLRGNATDADGVSSLTYNWEQTDNEVGAMPPNSTNNVGPMFRSLPSKVSSDRYMPALATVISGSVSSTWEVLPSVAREMNFSLLVRDNNNTGGGTSRDDMIVTVEDAEAFTVTSQNTTTVWDAGSSQTITWNKGTTDVAPINCANVNIRLSIDGGLTFPIILAANTANDGSEVISVPNNVTTQARILVEAADNIFYNVNAVNFEIESTTPSFLITNTSGELSVCNTGNQTVDYILNLDFINGYSENVTFAATDNPSGSVVSFNPTSINSDGNVTLSVSNLDGITAGDYEINIAANSTSVNQTINLSLNITDANLAVTTLLTPTNQATEVSLIEILTWQEDVNASSYNVEVSSNSNFTDIVSSGTSSTNNYQVNNLNPNTEYYWRVKGVNNCNEGAFSTPFRFTTETPEYCAATYTDEAGGSEHITNVTFNSINNTSGNDTVDGYQDFTAINTNVFRNETYTITVTFDTAGFQDHCYVFIDWNRDFIFDKETERYDLGTKLEDISTATFSINVPSDAKFGKTTMRVLIEYDDPDDGFGDGPCDADQKTEWGEVEDYSITVTEPEIDTSNISVQTTSETCVSENDGIIKVDVKQTSFTYNVTVTGSSTLLNSQISGSSTMFENLNLGIYTVCIETEELEYTQCFEVEIVAAQQISLKATAENGLRKYTFNVAKGTAPYNVFLNEKLVRVSNDTNFEVEFKEGGKLEIKTAKECEGVFKTTIEDVLLLKNPVVDAVELLLPIGTEKSIIDVLIFDVQGKKVYQNTEKVQDNSVTIPFKNYAKGIYILKLSIDAKPIKLLKE</sequence>
<dbReference type="InterPro" id="IPR003961">
    <property type="entry name" value="FN3_dom"/>
</dbReference>
<dbReference type="SUPFAM" id="SSF55486">
    <property type="entry name" value="Metalloproteases ('zincins'), catalytic domain"/>
    <property type="match status" value="1"/>
</dbReference>
<dbReference type="Pfam" id="PF00041">
    <property type="entry name" value="fn3"/>
    <property type="match status" value="1"/>
</dbReference>
<reference evidence="4 5" key="1">
    <citation type="submission" date="2024-03" db="EMBL/GenBank/DDBJ databases">
        <authorList>
            <person name="Cao K."/>
        </authorList>
    </citation>
    <scope>NUCLEOTIDE SEQUENCE [LARGE SCALE GENOMIC DNA]</scope>
    <source>
        <strain evidence="4 5">MCCC 1K00696</strain>
    </source>
</reference>
<keyword evidence="5" id="KW-1185">Reference proteome</keyword>
<keyword evidence="1 2" id="KW-0732">Signal</keyword>
<evidence type="ECO:0000259" key="3">
    <source>
        <dbReference type="PROSITE" id="PS50853"/>
    </source>
</evidence>
<dbReference type="PROSITE" id="PS50853">
    <property type="entry name" value="FN3"/>
    <property type="match status" value="1"/>
</dbReference>
<dbReference type="CDD" id="cd00063">
    <property type="entry name" value="FN3"/>
    <property type="match status" value="1"/>
</dbReference>
<evidence type="ECO:0000256" key="1">
    <source>
        <dbReference type="ARBA" id="ARBA00022729"/>
    </source>
</evidence>
<dbReference type="Gene3D" id="3.40.390.10">
    <property type="entry name" value="Collagenase (Catalytic Domain)"/>
    <property type="match status" value="1"/>
</dbReference>
<dbReference type="InterPro" id="IPR026444">
    <property type="entry name" value="Secre_tail"/>
</dbReference>
<dbReference type="InterPro" id="IPR045474">
    <property type="entry name" value="GEVED"/>
</dbReference>
<dbReference type="InterPro" id="IPR024079">
    <property type="entry name" value="MetalloPept_cat_dom_sf"/>
</dbReference>
<evidence type="ECO:0000313" key="4">
    <source>
        <dbReference type="EMBL" id="WYW54348.1"/>
    </source>
</evidence>
<dbReference type="RefSeq" id="WP_340931345.1">
    <property type="nucleotide sequence ID" value="NZ_CP150496.1"/>
</dbReference>
<organism evidence="4 5">
    <name type="scientific">Polaribacter marinaquae</name>
    <dbReference type="NCBI Taxonomy" id="1642819"/>
    <lineage>
        <taxon>Bacteria</taxon>
        <taxon>Pseudomonadati</taxon>
        <taxon>Bacteroidota</taxon>
        <taxon>Flavobacteriia</taxon>
        <taxon>Flavobacteriales</taxon>
        <taxon>Flavobacteriaceae</taxon>
    </lineage>
</organism>
<feature type="chain" id="PRO_5046606742" evidence="2">
    <location>
        <begin position="24"/>
        <end position="1241"/>
    </location>
</feature>
<accession>A0ABZ2TNG3</accession>
<name>A0ABZ2TNG3_9FLAO</name>
<dbReference type="Gene3D" id="2.60.40.10">
    <property type="entry name" value="Immunoglobulins"/>
    <property type="match status" value="2"/>
</dbReference>
<feature type="domain" description="Fibronectin type-III" evidence="3">
    <location>
        <begin position="755"/>
        <end position="850"/>
    </location>
</feature>
<dbReference type="NCBIfam" id="TIGR04183">
    <property type="entry name" value="Por_Secre_tail"/>
    <property type="match status" value="1"/>
</dbReference>
<dbReference type="EMBL" id="CP150496">
    <property type="protein sequence ID" value="WYW54348.1"/>
    <property type="molecule type" value="Genomic_DNA"/>
</dbReference>
<protein>
    <submittedName>
        <fullName evidence="4">Reprolysin-like metallopeptidase</fullName>
    </submittedName>
</protein>
<dbReference type="Proteomes" id="UP001491088">
    <property type="component" value="Chromosome"/>
</dbReference>
<dbReference type="SUPFAM" id="SSF49265">
    <property type="entry name" value="Fibronectin type III"/>
    <property type="match status" value="1"/>
</dbReference>
<evidence type="ECO:0000313" key="5">
    <source>
        <dbReference type="Proteomes" id="UP001491088"/>
    </source>
</evidence>
<dbReference type="InterPro" id="IPR013783">
    <property type="entry name" value="Ig-like_fold"/>
</dbReference>
<evidence type="ECO:0000256" key="2">
    <source>
        <dbReference type="SAM" id="SignalP"/>
    </source>
</evidence>
<gene>
    <name evidence="4" type="ORF">WG950_07375</name>
</gene>
<dbReference type="InterPro" id="IPR036116">
    <property type="entry name" value="FN3_sf"/>
</dbReference>
<dbReference type="Pfam" id="PF18962">
    <property type="entry name" value="Por_Secre_tail"/>
    <property type="match status" value="1"/>
</dbReference>
<proteinExistence type="predicted"/>